<evidence type="ECO:0000256" key="1">
    <source>
        <dbReference type="ARBA" id="ARBA00004418"/>
    </source>
</evidence>
<dbReference type="CDD" id="cd08502">
    <property type="entry name" value="PBP2_NikA_DppA_OppA_like_16"/>
    <property type="match status" value="1"/>
</dbReference>
<dbReference type="Gene3D" id="3.40.190.10">
    <property type="entry name" value="Periplasmic binding protein-like II"/>
    <property type="match status" value="1"/>
</dbReference>
<comment type="subcellular location">
    <subcellularLocation>
        <location evidence="1">Periplasm</location>
    </subcellularLocation>
</comment>
<accession>A0A512NEP5</accession>
<evidence type="ECO:0000256" key="3">
    <source>
        <dbReference type="ARBA" id="ARBA00022729"/>
    </source>
</evidence>
<dbReference type="OrthoDB" id="7233744at2"/>
<dbReference type="GO" id="GO:0015833">
    <property type="term" value="P:peptide transport"/>
    <property type="evidence" value="ECO:0007669"/>
    <property type="project" value="TreeGrafter"/>
</dbReference>
<dbReference type="GO" id="GO:0043190">
    <property type="term" value="C:ATP-binding cassette (ABC) transporter complex"/>
    <property type="evidence" value="ECO:0007669"/>
    <property type="project" value="InterPro"/>
</dbReference>
<dbReference type="RefSeq" id="WP_147151776.1">
    <property type="nucleotide sequence ID" value="NZ_BKAJ01000078.1"/>
</dbReference>
<name>A0A512NEP5_9HYPH</name>
<comment type="similarity">
    <text evidence="2">Belongs to the bacterial solute-binding protein 5 family.</text>
</comment>
<dbReference type="SUPFAM" id="SSF53850">
    <property type="entry name" value="Periplasmic binding protein-like II"/>
    <property type="match status" value="1"/>
</dbReference>
<protein>
    <submittedName>
        <fullName evidence="6">ABC transporter substrate-binding protein</fullName>
    </submittedName>
</protein>
<dbReference type="EMBL" id="BKAJ01000078">
    <property type="protein sequence ID" value="GEP57406.1"/>
    <property type="molecule type" value="Genomic_DNA"/>
</dbReference>
<dbReference type="GO" id="GO:0030288">
    <property type="term" value="C:outer membrane-bounded periplasmic space"/>
    <property type="evidence" value="ECO:0007669"/>
    <property type="project" value="UniProtKB-ARBA"/>
</dbReference>
<dbReference type="PANTHER" id="PTHR30290">
    <property type="entry name" value="PERIPLASMIC BINDING COMPONENT OF ABC TRANSPORTER"/>
    <property type="match status" value="1"/>
</dbReference>
<dbReference type="InterPro" id="IPR039424">
    <property type="entry name" value="SBP_5"/>
</dbReference>
<dbReference type="PANTHER" id="PTHR30290:SF38">
    <property type="entry name" value="D,D-DIPEPTIDE-BINDING PERIPLASMIC PROTEIN DDPA-RELATED"/>
    <property type="match status" value="1"/>
</dbReference>
<dbReference type="Gene3D" id="3.90.76.10">
    <property type="entry name" value="Dipeptide-binding Protein, Domain 1"/>
    <property type="match status" value="1"/>
</dbReference>
<keyword evidence="3 4" id="KW-0732">Signal</keyword>
<feature type="chain" id="PRO_5022076974" evidence="4">
    <location>
        <begin position="22"/>
        <end position="522"/>
    </location>
</feature>
<proteinExistence type="inferred from homology"/>
<evidence type="ECO:0000256" key="2">
    <source>
        <dbReference type="ARBA" id="ARBA00005695"/>
    </source>
</evidence>
<feature type="signal peptide" evidence="4">
    <location>
        <begin position="1"/>
        <end position="21"/>
    </location>
</feature>
<dbReference type="PIRSF" id="PIRSF002741">
    <property type="entry name" value="MppA"/>
    <property type="match status" value="1"/>
</dbReference>
<reference evidence="6 7" key="1">
    <citation type="submission" date="2019-07" db="EMBL/GenBank/DDBJ databases">
        <title>Whole genome shotgun sequence of Reyranella soli NBRC 108950.</title>
        <authorList>
            <person name="Hosoyama A."/>
            <person name="Uohara A."/>
            <person name="Ohji S."/>
            <person name="Ichikawa N."/>
        </authorList>
    </citation>
    <scope>NUCLEOTIDE SEQUENCE [LARGE SCALE GENOMIC DNA]</scope>
    <source>
        <strain evidence="6 7">NBRC 108950</strain>
    </source>
</reference>
<evidence type="ECO:0000256" key="4">
    <source>
        <dbReference type="SAM" id="SignalP"/>
    </source>
</evidence>
<evidence type="ECO:0000313" key="6">
    <source>
        <dbReference type="EMBL" id="GEP57406.1"/>
    </source>
</evidence>
<dbReference type="Proteomes" id="UP000321058">
    <property type="component" value="Unassembled WGS sequence"/>
</dbReference>
<evidence type="ECO:0000259" key="5">
    <source>
        <dbReference type="Pfam" id="PF00496"/>
    </source>
</evidence>
<dbReference type="AlphaFoldDB" id="A0A512NEP5"/>
<keyword evidence="7" id="KW-1185">Reference proteome</keyword>
<evidence type="ECO:0000313" key="7">
    <source>
        <dbReference type="Proteomes" id="UP000321058"/>
    </source>
</evidence>
<organism evidence="6 7">
    <name type="scientific">Reyranella soli</name>
    <dbReference type="NCBI Taxonomy" id="1230389"/>
    <lineage>
        <taxon>Bacteria</taxon>
        <taxon>Pseudomonadati</taxon>
        <taxon>Pseudomonadota</taxon>
        <taxon>Alphaproteobacteria</taxon>
        <taxon>Hyphomicrobiales</taxon>
        <taxon>Reyranellaceae</taxon>
        <taxon>Reyranella</taxon>
    </lineage>
</organism>
<dbReference type="Pfam" id="PF00496">
    <property type="entry name" value="SBP_bac_5"/>
    <property type="match status" value="1"/>
</dbReference>
<feature type="domain" description="Solute-binding protein family 5" evidence="5">
    <location>
        <begin position="69"/>
        <end position="424"/>
    </location>
</feature>
<dbReference type="Gene3D" id="3.10.105.10">
    <property type="entry name" value="Dipeptide-binding Protein, Domain 3"/>
    <property type="match status" value="1"/>
</dbReference>
<dbReference type="GO" id="GO:1904680">
    <property type="term" value="F:peptide transmembrane transporter activity"/>
    <property type="evidence" value="ECO:0007669"/>
    <property type="project" value="TreeGrafter"/>
</dbReference>
<comment type="caution">
    <text evidence="6">The sequence shown here is derived from an EMBL/GenBank/DDBJ whole genome shotgun (WGS) entry which is preliminary data.</text>
</comment>
<dbReference type="InterPro" id="IPR030678">
    <property type="entry name" value="Peptide/Ni-bd"/>
</dbReference>
<gene>
    <name evidence="6" type="ORF">RSO01_45720</name>
</gene>
<sequence>MLRRSLFALAGVALLSGPALAQSPKTLRVVMHSDLKIVDPVWTTAYIVRNHGYLIYDTLFAIDGKFESQPQMVESWTVSDDKLTWTFKLRDGLKWHDGTPVTSADVIPSIKRWTDKDTLGGLLAKSTKEMTAVDDRTFQIVLKEPFGMMLKALAKSASVPLFVMPKRVAETPVAQQISDTTGSGPFIFKKDEWKAGEKVVYVRNPDYKPRAEPPSGLAGGKVAKLDRIEWRSISDPQTAVNALLSGEIDMIETVAHDLLPVLEKDKDVQVVVLDPLGLTYVLRYNWKQPPFDDVRYRRAATLSLNQKDFLQAVIGDPRYYKECKAMFGCGTPLESSVGMQGLLESRFEESRKLLKELGYDGTPIVVLQTGDNPTLTNLAPVTKTLLERGGFKVDVQSMDWQTLVARRTKKDPVAQGGWNIAQTAAAAVLLLDPVNNHYAEASGDRSQFGWPLDEEIEKLRMQFIREGDPKKQLEIAEKVQTRILSEGVTVPLGQFQQPMARRNTVSGNVVSPVIVFWNVEKK</sequence>
<dbReference type="InterPro" id="IPR000914">
    <property type="entry name" value="SBP_5_dom"/>
</dbReference>